<keyword evidence="5" id="KW-1185">Reference proteome</keyword>
<dbReference type="InterPro" id="IPR029044">
    <property type="entry name" value="Nucleotide-diphossugar_trans"/>
</dbReference>
<dbReference type="PANTHER" id="PTHR43685:SF2">
    <property type="entry name" value="GLYCOSYLTRANSFERASE 2-LIKE DOMAIN-CONTAINING PROTEIN"/>
    <property type="match status" value="1"/>
</dbReference>
<dbReference type="EMBL" id="WMBE01000001">
    <property type="protein sequence ID" value="MDG0866436.1"/>
    <property type="molecule type" value="Genomic_DNA"/>
</dbReference>
<dbReference type="Proteomes" id="UP001219901">
    <property type="component" value="Chromosome"/>
</dbReference>
<organism evidence="4 5">
    <name type="scientific">Candidatus Lucifugimonas marina</name>
    <dbReference type="NCBI Taxonomy" id="3038979"/>
    <lineage>
        <taxon>Bacteria</taxon>
        <taxon>Bacillati</taxon>
        <taxon>Chloroflexota</taxon>
        <taxon>Dehalococcoidia</taxon>
        <taxon>SAR202 cluster</taxon>
        <taxon>Candidatus Lucifugimonadales</taxon>
        <taxon>Candidatus Lucifugimonadaceae</taxon>
        <taxon>Candidatus Lucifugimonas</taxon>
    </lineage>
</organism>
<dbReference type="InterPro" id="IPR050834">
    <property type="entry name" value="Glycosyltransf_2"/>
</dbReference>
<dbReference type="Pfam" id="PF00535">
    <property type="entry name" value="Glycos_transf_2"/>
    <property type="match status" value="1"/>
</dbReference>
<dbReference type="AlphaFoldDB" id="A0AAJ5ZGE0"/>
<gene>
    <name evidence="3" type="ORF">GKO46_05035</name>
    <name evidence="4" type="ORF">GKO48_04225</name>
</gene>
<dbReference type="PANTHER" id="PTHR43685">
    <property type="entry name" value="GLYCOSYLTRANSFERASE"/>
    <property type="match status" value="1"/>
</dbReference>
<evidence type="ECO:0000313" key="6">
    <source>
        <dbReference type="Proteomes" id="UP001321249"/>
    </source>
</evidence>
<reference evidence="4" key="2">
    <citation type="journal article" date="2023" name="Nat. Commun.">
        <title>Cultivation of marine bacteria of the SAR202 clade.</title>
        <authorList>
            <person name="Lim Y."/>
            <person name="Seo J.H."/>
            <person name="Giovannoni S.J."/>
            <person name="Kang I."/>
            <person name="Cho J.C."/>
        </authorList>
    </citation>
    <scope>NUCLEOTIDE SEQUENCE</scope>
    <source>
        <strain evidence="4">JH1073</strain>
    </source>
</reference>
<sequence>MVGKPKLSKFRPDSTECGQRAETSVSQPAISVLIATRNRPDALVECIESVLSQEFCDFELIILDDASDDPLRPIVSPRVDDSRICWIESDTPSGVAGARNRLVDAANSDILVFLDDDAVFTGDQNLSEVVREFADNPELGILAFRISLYSPDATELQVPFSMRIRKQAPDLTEQRVRASYFVGAAHAIKKSVFDICGRYTPDLVYGHEELELSYAAIDNGFEIVFSSKLRAVHSPMTTLISNSGGELYFEVRNRMWIAYRRLPIKYAVPYVLIWLGVYGLRSVKVRRPLVFIRGFLSGSKAVLRINREPVSNRAIQYLQANFGRLWY</sequence>
<reference evidence="5 6" key="1">
    <citation type="submission" date="2019-11" db="EMBL/GenBank/DDBJ databases">
        <authorList>
            <person name="Cho J.-C."/>
        </authorList>
    </citation>
    <scope>NUCLEOTIDE SEQUENCE [LARGE SCALE GENOMIC DNA]</scope>
    <source>
        <strain evidence="4 5">JH1073</strain>
        <strain evidence="3 6">JH702</strain>
    </source>
</reference>
<dbReference type="Proteomes" id="UP001321249">
    <property type="component" value="Unassembled WGS sequence"/>
</dbReference>
<evidence type="ECO:0000313" key="3">
    <source>
        <dbReference type="EMBL" id="MDG0866436.1"/>
    </source>
</evidence>
<evidence type="ECO:0000259" key="2">
    <source>
        <dbReference type="Pfam" id="PF00535"/>
    </source>
</evidence>
<reference evidence="5" key="3">
    <citation type="submission" date="2023-06" db="EMBL/GenBank/DDBJ databases">
        <title>Pangenomics reveal diversification of enzyme families and niche specialization in globally abundant SAR202 bacteria.</title>
        <authorList>
            <person name="Saw J.H.W."/>
        </authorList>
    </citation>
    <scope>NUCLEOTIDE SEQUENCE [LARGE SCALE GENOMIC DNA]</scope>
    <source>
        <strain evidence="5">JH1073</strain>
    </source>
</reference>
<name>A0AAJ5ZGE0_9CHLR</name>
<feature type="region of interest" description="Disordered" evidence="1">
    <location>
        <begin position="1"/>
        <end position="21"/>
    </location>
</feature>
<protein>
    <submittedName>
        <fullName evidence="4">Glycosyltransferase</fullName>
    </submittedName>
</protein>
<dbReference type="EMBL" id="CP046147">
    <property type="protein sequence ID" value="WFG38850.1"/>
    <property type="molecule type" value="Genomic_DNA"/>
</dbReference>
<proteinExistence type="predicted"/>
<dbReference type="InterPro" id="IPR001173">
    <property type="entry name" value="Glyco_trans_2-like"/>
</dbReference>
<evidence type="ECO:0000313" key="4">
    <source>
        <dbReference type="EMBL" id="WFG38850.1"/>
    </source>
</evidence>
<dbReference type="Gene3D" id="3.90.550.10">
    <property type="entry name" value="Spore Coat Polysaccharide Biosynthesis Protein SpsA, Chain A"/>
    <property type="match status" value="1"/>
</dbReference>
<dbReference type="SUPFAM" id="SSF53448">
    <property type="entry name" value="Nucleotide-diphospho-sugar transferases"/>
    <property type="match status" value="1"/>
</dbReference>
<evidence type="ECO:0000256" key="1">
    <source>
        <dbReference type="SAM" id="MobiDB-lite"/>
    </source>
</evidence>
<evidence type="ECO:0000313" key="5">
    <source>
        <dbReference type="Proteomes" id="UP001219901"/>
    </source>
</evidence>
<feature type="domain" description="Glycosyltransferase 2-like" evidence="2">
    <location>
        <begin position="31"/>
        <end position="153"/>
    </location>
</feature>
<accession>A0AAJ5ZGE0</accession>